<keyword evidence="2" id="KW-0479">Metal-binding</keyword>
<feature type="signal peptide" evidence="7">
    <location>
        <begin position="1"/>
        <end position="21"/>
    </location>
</feature>
<keyword evidence="7" id="KW-0732">Signal</keyword>
<dbReference type="PROSITE" id="PS51257">
    <property type="entry name" value="PROKAR_LIPOPROTEIN"/>
    <property type="match status" value="1"/>
</dbReference>
<evidence type="ECO:0000256" key="6">
    <source>
        <dbReference type="RuleBase" id="RU003983"/>
    </source>
</evidence>
<keyword evidence="3 6" id="KW-0378">Hydrolase</keyword>
<protein>
    <submittedName>
        <fullName evidence="9">M48 family metallopeptidase</fullName>
    </submittedName>
</protein>
<evidence type="ECO:0000256" key="7">
    <source>
        <dbReference type="SAM" id="SignalP"/>
    </source>
</evidence>
<dbReference type="Pfam" id="PF01435">
    <property type="entry name" value="Peptidase_M48"/>
    <property type="match status" value="1"/>
</dbReference>
<evidence type="ECO:0000313" key="9">
    <source>
        <dbReference type="EMBL" id="MBV2134424.1"/>
    </source>
</evidence>
<dbReference type="PANTHER" id="PTHR22726">
    <property type="entry name" value="METALLOENDOPEPTIDASE OMA1"/>
    <property type="match status" value="1"/>
</dbReference>
<organism evidence="9 10">
    <name type="scientific">Geopseudomonas aromaticivorans</name>
    <dbReference type="NCBI Taxonomy" id="2849492"/>
    <lineage>
        <taxon>Bacteria</taxon>
        <taxon>Pseudomonadati</taxon>
        <taxon>Pseudomonadota</taxon>
        <taxon>Gammaproteobacteria</taxon>
        <taxon>Pseudomonadales</taxon>
        <taxon>Pseudomonadaceae</taxon>
        <taxon>Geopseudomonas</taxon>
    </lineage>
</organism>
<sequence length="273" mass="29000">MSRALRLVGLAGVLLLAGCQAVNTTSGGAVGVNRQQYMFSGLSSQQLNQMYAQSYQQTLNKAASAGKLEKNSALAQRVNGITRRLIAQTPVFRPDAAGWNWETNLIASDELNANVGPGGKIIVYSGLIEKLSLTDDELAAVLGHEISHALREHSREAMSKAYGAELAKQTAVALLGLGQAGGQLADAAVQYGMTLPNSRGNENEADLIGLELAARAGYDPNATITLWNKMARAANGAPPEFLSTHPSSSTRMANLKAAIPRVMPLYEQARGRR</sequence>
<dbReference type="RefSeq" id="WP_217682862.1">
    <property type="nucleotide sequence ID" value="NZ_JAHRGL010000057.1"/>
</dbReference>
<evidence type="ECO:0000256" key="1">
    <source>
        <dbReference type="ARBA" id="ARBA00022670"/>
    </source>
</evidence>
<proteinExistence type="inferred from homology"/>
<keyword evidence="4 6" id="KW-0862">Zinc</keyword>
<keyword evidence="1 6" id="KW-0645">Protease</keyword>
<comment type="cofactor">
    <cofactor evidence="6">
        <name>Zn(2+)</name>
        <dbReference type="ChEBI" id="CHEBI:29105"/>
    </cofactor>
    <text evidence="6">Binds 1 zinc ion per subunit.</text>
</comment>
<evidence type="ECO:0000256" key="2">
    <source>
        <dbReference type="ARBA" id="ARBA00022723"/>
    </source>
</evidence>
<accession>A0ABS6N035</accession>
<dbReference type="CDD" id="cd07331">
    <property type="entry name" value="M48C_Oma1_like"/>
    <property type="match status" value="1"/>
</dbReference>
<reference evidence="9 10" key="1">
    <citation type="submission" date="2021-06" db="EMBL/GenBank/DDBJ databases">
        <title>Differences between aerobic and microaerobic xylene degrading microbial communities.</title>
        <authorList>
            <person name="Banerjee S."/>
            <person name="Tancsics A."/>
        </authorList>
    </citation>
    <scope>NUCLEOTIDE SEQUENCE [LARGE SCALE GENOMIC DNA]</scope>
    <source>
        <strain evidence="9 10">MAP12</strain>
    </source>
</reference>
<evidence type="ECO:0000259" key="8">
    <source>
        <dbReference type="Pfam" id="PF01435"/>
    </source>
</evidence>
<keyword evidence="10" id="KW-1185">Reference proteome</keyword>
<dbReference type="PANTHER" id="PTHR22726:SF1">
    <property type="entry name" value="METALLOENDOPEPTIDASE OMA1, MITOCHONDRIAL"/>
    <property type="match status" value="1"/>
</dbReference>
<name>A0ABS6N035_9GAMM</name>
<dbReference type="Proteomes" id="UP000813068">
    <property type="component" value="Unassembled WGS sequence"/>
</dbReference>
<evidence type="ECO:0000313" key="10">
    <source>
        <dbReference type="Proteomes" id="UP000813068"/>
    </source>
</evidence>
<dbReference type="EMBL" id="JAHRGL010000057">
    <property type="protein sequence ID" value="MBV2134424.1"/>
    <property type="molecule type" value="Genomic_DNA"/>
</dbReference>
<feature type="domain" description="Peptidase M48" evidence="8">
    <location>
        <begin position="76"/>
        <end position="257"/>
    </location>
</feature>
<comment type="caution">
    <text evidence="9">The sequence shown here is derived from an EMBL/GenBank/DDBJ whole genome shotgun (WGS) entry which is preliminary data.</text>
</comment>
<feature type="chain" id="PRO_5046347492" evidence="7">
    <location>
        <begin position="22"/>
        <end position="273"/>
    </location>
</feature>
<evidence type="ECO:0000256" key="5">
    <source>
        <dbReference type="ARBA" id="ARBA00023049"/>
    </source>
</evidence>
<dbReference type="InterPro" id="IPR001915">
    <property type="entry name" value="Peptidase_M48"/>
</dbReference>
<evidence type="ECO:0000256" key="4">
    <source>
        <dbReference type="ARBA" id="ARBA00022833"/>
    </source>
</evidence>
<dbReference type="InterPro" id="IPR051156">
    <property type="entry name" value="Mito/Outer_Membr_Metalloprot"/>
</dbReference>
<evidence type="ECO:0000256" key="3">
    <source>
        <dbReference type="ARBA" id="ARBA00022801"/>
    </source>
</evidence>
<keyword evidence="5 6" id="KW-0482">Metalloprotease</keyword>
<gene>
    <name evidence="9" type="ORF">KRX52_16715</name>
</gene>
<comment type="similarity">
    <text evidence="6">Belongs to the peptidase M48 family.</text>
</comment>